<name>M0ZHS3_SOLTU</name>
<dbReference type="EnsemblPlants" id="PGSC0003DMT400001040">
    <property type="protein sequence ID" value="PGSC0003DMT400001040"/>
    <property type="gene ID" value="PGSC0003DMG400000392"/>
</dbReference>
<dbReference type="HOGENOM" id="CLU_2854082_0_0_1"/>
<reference evidence="2" key="1">
    <citation type="journal article" date="2011" name="Nature">
        <title>Genome sequence and analysis of the tuber crop potato.</title>
        <authorList>
            <consortium name="The Potato Genome Sequencing Consortium"/>
        </authorList>
    </citation>
    <scope>NUCLEOTIDE SEQUENCE [LARGE SCALE GENOMIC DNA]</scope>
    <source>
        <strain evidence="2">cv. DM1-3 516 R44</strain>
    </source>
</reference>
<keyword evidence="2" id="KW-1185">Reference proteome</keyword>
<dbReference type="Gramene" id="PGSC0003DMT400001040">
    <property type="protein sequence ID" value="PGSC0003DMT400001040"/>
    <property type="gene ID" value="PGSC0003DMG400000392"/>
</dbReference>
<protein>
    <submittedName>
        <fullName evidence="1">Uncharacterized protein</fullName>
    </submittedName>
</protein>
<organism evidence="1 2">
    <name type="scientific">Solanum tuberosum</name>
    <name type="common">Potato</name>
    <dbReference type="NCBI Taxonomy" id="4113"/>
    <lineage>
        <taxon>Eukaryota</taxon>
        <taxon>Viridiplantae</taxon>
        <taxon>Streptophyta</taxon>
        <taxon>Embryophyta</taxon>
        <taxon>Tracheophyta</taxon>
        <taxon>Spermatophyta</taxon>
        <taxon>Magnoliopsida</taxon>
        <taxon>eudicotyledons</taxon>
        <taxon>Gunneridae</taxon>
        <taxon>Pentapetalae</taxon>
        <taxon>asterids</taxon>
        <taxon>lamiids</taxon>
        <taxon>Solanales</taxon>
        <taxon>Solanaceae</taxon>
        <taxon>Solanoideae</taxon>
        <taxon>Solaneae</taxon>
        <taxon>Solanum</taxon>
    </lineage>
</organism>
<evidence type="ECO:0000313" key="1">
    <source>
        <dbReference type="EnsemblPlants" id="PGSC0003DMT400001040"/>
    </source>
</evidence>
<sequence>MHVFCKYVTAVANLRNQHAQQAGYFISSSHTVSITFMTIPIPFPRKRYMSAFPIELDIQEKYIIG</sequence>
<dbReference type="PaxDb" id="4113-PGSC0003DMT400001040"/>
<dbReference type="InParanoid" id="M0ZHS3"/>
<dbReference type="AlphaFoldDB" id="M0ZHS3"/>
<reference evidence="1" key="2">
    <citation type="submission" date="2015-06" db="UniProtKB">
        <authorList>
            <consortium name="EnsemblPlants"/>
        </authorList>
    </citation>
    <scope>IDENTIFICATION</scope>
    <source>
        <strain evidence="1">DM1-3 516 R44</strain>
    </source>
</reference>
<proteinExistence type="predicted"/>
<evidence type="ECO:0000313" key="2">
    <source>
        <dbReference type="Proteomes" id="UP000011115"/>
    </source>
</evidence>
<dbReference type="Proteomes" id="UP000011115">
    <property type="component" value="Unassembled WGS sequence"/>
</dbReference>
<accession>M0ZHS3</accession>